<dbReference type="Proteomes" id="UP001082899">
    <property type="component" value="Unassembled WGS sequence"/>
</dbReference>
<name>A0ABT3ZTP8_9BURK</name>
<evidence type="ECO:0000313" key="2">
    <source>
        <dbReference type="Proteomes" id="UP001082899"/>
    </source>
</evidence>
<protein>
    <submittedName>
        <fullName evidence="1">Uncharacterized protein</fullName>
    </submittedName>
</protein>
<gene>
    <name evidence="1" type="ORF">OVY01_22605</name>
</gene>
<sequence>MDRSKEPEVAADITARKPKPIVMLDHGNCKWEHKRLADVFIPMHVGPVILFKEKVIQPSLNALDKEIATFTKPGDTTEAYRQVEVQQLRKTTLQSFCPSTHAVFERALRSWISDSLHQVANDEPDVIIELYLFFEDADERCDEPLAVAFALEKLKARVRKDNLWKLKDVVQRFRGVALNDLPCYRVLSLMETVANACRHGDGDAVKKLFHERPDFWPEPLRNLTLQRNGVLGFSSITFPDKLLYAFCDAIVAFWDDLHLVHLCSFGNLSLLIKEEQGEASVLLKKSREYVERLKTNPLFGAQTP</sequence>
<comment type="caution">
    <text evidence="1">The sequence shown here is derived from an EMBL/GenBank/DDBJ whole genome shotgun (WGS) entry which is preliminary data.</text>
</comment>
<dbReference type="RefSeq" id="WP_267849897.1">
    <property type="nucleotide sequence ID" value="NZ_JAPMXC010000016.1"/>
</dbReference>
<evidence type="ECO:0000313" key="1">
    <source>
        <dbReference type="EMBL" id="MCY0389934.1"/>
    </source>
</evidence>
<reference evidence="1" key="1">
    <citation type="submission" date="2022-11" db="EMBL/GenBank/DDBJ databases">
        <title>Robbsia betulipollinis sp. nov., isolated from pollen of birch (Betula pendula).</title>
        <authorList>
            <person name="Shi H."/>
            <person name="Ambika Manirajan B."/>
            <person name="Ratering S."/>
            <person name="Geissler-Plaum R."/>
            <person name="Schnell S."/>
        </authorList>
    </citation>
    <scope>NUCLEOTIDE SEQUENCE</scope>
    <source>
        <strain evidence="1">Bb-Pol-6</strain>
    </source>
</reference>
<organism evidence="1 2">
    <name type="scientific">Robbsia betulipollinis</name>
    <dbReference type="NCBI Taxonomy" id="2981849"/>
    <lineage>
        <taxon>Bacteria</taxon>
        <taxon>Pseudomonadati</taxon>
        <taxon>Pseudomonadota</taxon>
        <taxon>Betaproteobacteria</taxon>
        <taxon>Burkholderiales</taxon>
        <taxon>Burkholderiaceae</taxon>
        <taxon>Robbsia</taxon>
    </lineage>
</organism>
<accession>A0ABT3ZTP8</accession>
<proteinExistence type="predicted"/>
<keyword evidence="2" id="KW-1185">Reference proteome</keyword>
<dbReference type="EMBL" id="JAPMXC010000016">
    <property type="protein sequence ID" value="MCY0389934.1"/>
    <property type="molecule type" value="Genomic_DNA"/>
</dbReference>